<evidence type="ECO:0000313" key="1">
    <source>
        <dbReference type="EMBL" id="TPE59498.1"/>
    </source>
</evidence>
<gene>
    <name evidence="1" type="ORF">FJQ54_13525</name>
</gene>
<accession>A0A501XFU4</accession>
<dbReference type="OrthoDB" id="242138at2"/>
<dbReference type="EMBL" id="VFSU01000030">
    <property type="protein sequence ID" value="TPE59498.1"/>
    <property type="molecule type" value="Genomic_DNA"/>
</dbReference>
<dbReference type="RefSeq" id="WP_140928945.1">
    <property type="nucleotide sequence ID" value="NZ_VFSU01000030.1"/>
</dbReference>
<protein>
    <submittedName>
        <fullName evidence="1">Uncharacterized protein</fullName>
    </submittedName>
</protein>
<name>A0A501XFU4_9SPHN</name>
<organism evidence="1 2">
    <name type="scientific">Sandaracinobacter neustonicus</name>
    <dbReference type="NCBI Taxonomy" id="1715348"/>
    <lineage>
        <taxon>Bacteria</taxon>
        <taxon>Pseudomonadati</taxon>
        <taxon>Pseudomonadota</taxon>
        <taxon>Alphaproteobacteria</taxon>
        <taxon>Sphingomonadales</taxon>
        <taxon>Sphingosinicellaceae</taxon>
        <taxon>Sandaracinobacter</taxon>
    </lineage>
</organism>
<proteinExistence type="predicted"/>
<evidence type="ECO:0000313" key="2">
    <source>
        <dbReference type="Proteomes" id="UP000319897"/>
    </source>
</evidence>
<comment type="caution">
    <text evidence="1">The sequence shown here is derived from an EMBL/GenBank/DDBJ whole genome shotgun (WGS) entry which is preliminary data.</text>
</comment>
<dbReference type="Pfam" id="PF18855">
    <property type="entry name" value="baeRF_family11"/>
    <property type="match status" value="1"/>
</dbReference>
<reference evidence="1 2" key="1">
    <citation type="submission" date="2019-06" db="EMBL/GenBank/DDBJ databases">
        <authorList>
            <person name="Lee I."/>
            <person name="Jang G.I."/>
            <person name="Hwang C.Y."/>
        </authorList>
    </citation>
    <scope>NUCLEOTIDE SEQUENCE [LARGE SCALE GENOMIC DNA]</scope>
    <source>
        <strain evidence="1 2">PAMC 28131</strain>
    </source>
</reference>
<sequence length="374" mass="40195">MFLHVDIPAQSDLLALAEARNPASVSIFLPTTPVSGEISGDRTVLKNLAGEVDAQLEAAGHPKKEREAIAEALHELVEDDEFWRFQANSLAIYATPDSLRTFRVPNALTPAFDVSDRFHLKPLLRAVTFGQAAYVLALAEGHVRLLQLTADQAATEVRVADLPKSATDALGISSMGVKTESRRTDTASGRRGLIGQFCRSVDRALRPYLAGKHVPLFLVADTALGGIYRSISSYPHLAPFGIDATPESLTDSELSEAARRLLDRLNAEEVAALNAQFHDRKGQGRATADIDQAARAATQGAVQTLLVDIDRIVPGFVDEETGAVTFAEVDDAKAYGVVDEVARRALQSGARVLAVRTDDLPTDSPVAAILRWAA</sequence>
<dbReference type="AlphaFoldDB" id="A0A501XFU4"/>
<dbReference type="Proteomes" id="UP000319897">
    <property type="component" value="Unassembled WGS sequence"/>
</dbReference>
<keyword evidence="2" id="KW-1185">Reference proteome</keyword>
<dbReference type="InterPro" id="IPR041638">
    <property type="entry name" value="BaeRF_family11"/>
</dbReference>